<feature type="region of interest" description="Disordered" evidence="1">
    <location>
        <begin position="1"/>
        <end position="43"/>
    </location>
</feature>
<protein>
    <submittedName>
        <fullName evidence="2">Uncharacterized protein</fullName>
    </submittedName>
</protein>
<feature type="compositionally biased region" description="Basic and acidic residues" evidence="1">
    <location>
        <begin position="16"/>
        <end position="43"/>
    </location>
</feature>
<keyword evidence="3" id="KW-1185">Reference proteome</keyword>
<dbReference type="EMBL" id="JAAIUW010000008">
    <property type="protein sequence ID" value="KAF7821311.1"/>
    <property type="molecule type" value="Genomic_DNA"/>
</dbReference>
<evidence type="ECO:0000313" key="2">
    <source>
        <dbReference type="EMBL" id="KAF7821311.1"/>
    </source>
</evidence>
<accession>A0A834THM2</accession>
<gene>
    <name evidence="2" type="ORF">G2W53_026766</name>
</gene>
<sequence>MSLTFLASPDGADENNDTHLVMKDRCSRSPGEEEEAGKSDERR</sequence>
<proteinExistence type="predicted"/>
<dbReference type="Proteomes" id="UP000634136">
    <property type="component" value="Unassembled WGS sequence"/>
</dbReference>
<reference evidence="2" key="1">
    <citation type="submission" date="2020-09" db="EMBL/GenBank/DDBJ databases">
        <title>Genome-Enabled Discovery of Anthraquinone Biosynthesis in Senna tora.</title>
        <authorList>
            <person name="Kang S.-H."/>
            <person name="Pandey R.P."/>
            <person name="Lee C.-M."/>
            <person name="Sim J.-S."/>
            <person name="Jeong J.-T."/>
            <person name="Choi B.-S."/>
            <person name="Jung M."/>
            <person name="Ginzburg D."/>
            <person name="Zhao K."/>
            <person name="Won S.Y."/>
            <person name="Oh T.-J."/>
            <person name="Yu Y."/>
            <person name="Kim N.-H."/>
            <person name="Lee O.R."/>
            <person name="Lee T.-H."/>
            <person name="Bashyal P."/>
            <person name="Kim T.-S."/>
            <person name="Lee W.-H."/>
            <person name="Kawkins C."/>
            <person name="Kim C.-K."/>
            <person name="Kim J.S."/>
            <person name="Ahn B.O."/>
            <person name="Rhee S.Y."/>
            <person name="Sohng J.K."/>
        </authorList>
    </citation>
    <scope>NUCLEOTIDE SEQUENCE</scope>
    <source>
        <tissue evidence="2">Leaf</tissue>
    </source>
</reference>
<evidence type="ECO:0000313" key="3">
    <source>
        <dbReference type="Proteomes" id="UP000634136"/>
    </source>
</evidence>
<evidence type="ECO:0000256" key="1">
    <source>
        <dbReference type="SAM" id="MobiDB-lite"/>
    </source>
</evidence>
<name>A0A834THM2_9FABA</name>
<dbReference type="AlphaFoldDB" id="A0A834THM2"/>
<comment type="caution">
    <text evidence="2">The sequence shown here is derived from an EMBL/GenBank/DDBJ whole genome shotgun (WGS) entry which is preliminary data.</text>
</comment>
<organism evidence="2 3">
    <name type="scientific">Senna tora</name>
    <dbReference type="NCBI Taxonomy" id="362788"/>
    <lineage>
        <taxon>Eukaryota</taxon>
        <taxon>Viridiplantae</taxon>
        <taxon>Streptophyta</taxon>
        <taxon>Embryophyta</taxon>
        <taxon>Tracheophyta</taxon>
        <taxon>Spermatophyta</taxon>
        <taxon>Magnoliopsida</taxon>
        <taxon>eudicotyledons</taxon>
        <taxon>Gunneridae</taxon>
        <taxon>Pentapetalae</taxon>
        <taxon>rosids</taxon>
        <taxon>fabids</taxon>
        <taxon>Fabales</taxon>
        <taxon>Fabaceae</taxon>
        <taxon>Caesalpinioideae</taxon>
        <taxon>Cassia clade</taxon>
        <taxon>Senna</taxon>
    </lineage>
</organism>